<evidence type="ECO:0000256" key="2">
    <source>
        <dbReference type="SAM" id="Phobius"/>
    </source>
</evidence>
<reference evidence="3 4" key="1">
    <citation type="journal article" date="2009" name="PLoS ONE">
        <title>Genome analysis of the anaerobic thermohalophilic bacterium Halothermothrix orenii.</title>
        <authorList>
            <person name="Mavromatis K."/>
            <person name="Ivanova N."/>
            <person name="Anderson I."/>
            <person name="Lykidis A."/>
            <person name="Hooper S.D."/>
            <person name="Sun H."/>
            <person name="Kunin V."/>
            <person name="Lapidus A."/>
            <person name="Hugenholtz P."/>
            <person name="Patel B."/>
            <person name="Kyrpides N.C."/>
        </authorList>
    </citation>
    <scope>NUCLEOTIDE SEQUENCE [LARGE SCALE GENOMIC DNA]</scope>
    <source>
        <strain evidence="4">H 168 / OCM 544 / DSM 9562</strain>
    </source>
</reference>
<protein>
    <recommendedName>
        <fullName evidence="5">DUF1614 domain-containing protein</fullName>
    </recommendedName>
</protein>
<accession>B8CWY3</accession>
<dbReference type="Pfam" id="PF07758">
    <property type="entry name" value="DUF1614"/>
    <property type="match status" value="1"/>
</dbReference>
<dbReference type="RefSeq" id="WP_012635987.1">
    <property type="nucleotide sequence ID" value="NC_011899.1"/>
</dbReference>
<feature type="transmembrane region" description="Helical" evidence="2">
    <location>
        <begin position="6"/>
        <end position="24"/>
    </location>
</feature>
<evidence type="ECO:0000256" key="1">
    <source>
        <dbReference type="SAM" id="MobiDB-lite"/>
    </source>
</evidence>
<feature type="transmembrane region" description="Helical" evidence="2">
    <location>
        <begin position="140"/>
        <end position="160"/>
    </location>
</feature>
<dbReference type="STRING" id="373903.Hore_10460"/>
<dbReference type="InterPro" id="IPR011672">
    <property type="entry name" value="DUF1614"/>
</dbReference>
<evidence type="ECO:0008006" key="5">
    <source>
        <dbReference type="Google" id="ProtNLM"/>
    </source>
</evidence>
<dbReference type="AlphaFoldDB" id="B8CWY3"/>
<keyword evidence="2" id="KW-1133">Transmembrane helix</keyword>
<evidence type="ECO:0000313" key="4">
    <source>
        <dbReference type="Proteomes" id="UP000000719"/>
    </source>
</evidence>
<keyword evidence="2" id="KW-0472">Membrane</keyword>
<keyword evidence="2" id="KW-0812">Transmembrane</keyword>
<feature type="transmembrane region" description="Helical" evidence="2">
    <location>
        <begin position="117"/>
        <end position="133"/>
    </location>
</feature>
<feature type="region of interest" description="Disordered" evidence="1">
    <location>
        <begin position="202"/>
        <end position="221"/>
    </location>
</feature>
<gene>
    <name evidence="3" type="ordered locus">Hore_10460</name>
</gene>
<feature type="transmembrane region" description="Helical" evidence="2">
    <location>
        <begin position="87"/>
        <end position="105"/>
    </location>
</feature>
<feature type="transmembrane region" description="Helical" evidence="2">
    <location>
        <begin position="166"/>
        <end position="189"/>
    </location>
</feature>
<dbReference type="Proteomes" id="UP000000719">
    <property type="component" value="Chromosome"/>
</dbReference>
<evidence type="ECO:0000313" key="3">
    <source>
        <dbReference type="EMBL" id="ACL69802.1"/>
    </source>
</evidence>
<feature type="compositionally biased region" description="Basic and acidic residues" evidence="1">
    <location>
        <begin position="211"/>
        <end position="221"/>
    </location>
</feature>
<dbReference type="eggNOG" id="COG4089">
    <property type="taxonomic scope" value="Bacteria"/>
</dbReference>
<feature type="transmembrane region" description="Helical" evidence="2">
    <location>
        <begin position="31"/>
        <end position="51"/>
    </location>
</feature>
<dbReference type="EMBL" id="CP001098">
    <property type="protein sequence ID" value="ACL69802.1"/>
    <property type="molecule type" value="Genomic_DNA"/>
</dbReference>
<proteinExistence type="predicted"/>
<keyword evidence="4" id="KW-1185">Reference proteome</keyword>
<feature type="transmembrane region" description="Helical" evidence="2">
    <location>
        <begin position="57"/>
        <end position="75"/>
    </location>
</feature>
<dbReference type="HOGENOM" id="CLU_1165382_0_0_9"/>
<name>B8CWY3_HALOH</name>
<organism evidence="3 4">
    <name type="scientific">Halothermothrix orenii (strain H 168 / OCM 544 / DSM 9562)</name>
    <dbReference type="NCBI Taxonomy" id="373903"/>
    <lineage>
        <taxon>Bacteria</taxon>
        <taxon>Bacillati</taxon>
        <taxon>Bacillota</taxon>
        <taxon>Clostridia</taxon>
        <taxon>Halanaerobiales</taxon>
        <taxon>Halothermotrichaceae</taxon>
        <taxon>Halothermothrix</taxon>
    </lineage>
</organism>
<sequence>MSIGALLLIVLGVLIYFGAAQRVLDKLYLTDIMALVVIAGIIIGSFVDFTVLRNPVVTINLGGAIIPVILAIYVLSRAGTYRELVRTIIAVVLTGGAIYGLSQFFKNFGHGRDIIDPMYVFAISGGVIAYLLGRSRRASFIAGTLGYLTYNLIILGQVLTGRVVSQVMIGGAGAFDSIIISGLLAVLLAELVGETRERIQGGPVRGNNLPGKERRSDDDEK</sequence>
<dbReference type="KEGG" id="hor:Hore_10460"/>